<keyword evidence="6" id="KW-1185">Reference proteome</keyword>
<comment type="caution">
    <text evidence="5">The sequence shown here is derived from an EMBL/GenBank/DDBJ whole genome shotgun (WGS) entry which is preliminary data.</text>
</comment>
<gene>
    <name evidence="5" type="ORF">QO033_05585</name>
</gene>
<name>A0ABT7EXR3_9RHOB</name>
<dbReference type="Proteomes" id="UP001243757">
    <property type="component" value="Unassembled WGS sequence"/>
</dbReference>
<evidence type="ECO:0000256" key="2">
    <source>
        <dbReference type="ARBA" id="ARBA00022833"/>
    </source>
</evidence>
<keyword evidence="1 3" id="KW-0732">Signal</keyword>
<evidence type="ECO:0000259" key="4">
    <source>
        <dbReference type="Pfam" id="PF09223"/>
    </source>
</evidence>
<dbReference type="EMBL" id="JASNJD010000003">
    <property type="protein sequence ID" value="MDK3017137.1"/>
    <property type="molecule type" value="Genomic_DNA"/>
</dbReference>
<sequence>MKQTLAKRIGALTLTALLGTALQAAASGTTSGDHSHDHAHDHSHADAQQKQIYKGYFEDSQIAPRPLSDWEGDWQSVFPYLMDGTLDPVMADKAAHGSKTAEGYKAYYQIGYQTDVDRIVIDGDQVSFHTGDNVVTGTYADDGYEVLTYKKGNRGVRFVFAKTAGDDDAPGFIQFSDHAIAPNKAGHYHLYWGDDRAALLQEVTNWPTYYPSTLSGDQIVHEMMAH</sequence>
<feature type="domain" description="ZinT" evidence="4">
    <location>
        <begin position="49"/>
        <end position="226"/>
    </location>
</feature>
<accession>A0ABT7EXR3</accession>
<organism evidence="5 6">
    <name type="scientific">Pseudodonghicola flavimaris</name>
    <dbReference type="NCBI Taxonomy" id="3050036"/>
    <lineage>
        <taxon>Bacteria</taxon>
        <taxon>Pseudomonadati</taxon>
        <taxon>Pseudomonadota</taxon>
        <taxon>Alphaproteobacteria</taxon>
        <taxon>Rhodobacterales</taxon>
        <taxon>Paracoccaceae</taxon>
        <taxon>Pseudodonghicola</taxon>
    </lineage>
</organism>
<dbReference type="InterPro" id="IPR012674">
    <property type="entry name" value="Calycin"/>
</dbReference>
<dbReference type="Gene3D" id="2.40.128.20">
    <property type="match status" value="1"/>
</dbReference>
<protein>
    <submittedName>
        <fullName evidence="5">Metal-binding protein ZinT</fullName>
    </submittedName>
</protein>
<dbReference type="InterPro" id="IPR015304">
    <property type="entry name" value="ZinT_dom"/>
</dbReference>
<dbReference type="Pfam" id="PF09223">
    <property type="entry name" value="ZinT"/>
    <property type="match status" value="1"/>
</dbReference>
<feature type="signal peptide" evidence="3">
    <location>
        <begin position="1"/>
        <end position="26"/>
    </location>
</feature>
<evidence type="ECO:0000256" key="1">
    <source>
        <dbReference type="ARBA" id="ARBA00022729"/>
    </source>
</evidence>
<feature type="chain" id="PRO_5045923135" evidence="3">
    <location>
        <begin position="27"/>
        <end position="226"/>
    </location>
</feature>
<dbReference type="RefSeq" id="WP_284479956.1">
    <property type="nucleotide sequence ID" value="NZ_JASNJD010000003.1"/>
</dbReference>
<dbReference type="SUPFAM" id="SSF50814">
    <property type="entry name" value="Lipocalins"/>
    <property type="match status" value="1"/>
</dbReference>
<proteinExistence type="predicted"/>
<reference evidence="5 6" key="1">
    <citation type="submission" date="2023-05" db="EMBL/GenBank/DDBJ databases">
        <title>Pseudodonghicola sp. nov.</title>
        <authorList>
            <person name="Huang J."/>
        </authorList>
    </citation>
    <scope>NUCLEOTIDE SEQUENCE [LARGE SCALE GENOMIC DNA]</scope>
    <source>
        <strain evidence="5 6">IC7</strain>
    </source>
</reference>
<evidence type="ECO:0000256" key="3">
    <source>
        <dbReference type="SAM" id="SignalP"/>
    </source>
</evidence>
<evidence type="ECO:0000313" key="6">
    <source>
        <dbReference type="Proteomes" id="UP001243757"/>
    </source>
</evidence>
<keyword evidence="2" id="KW-0862">Zinc</keyword>
<evidence type="ECO:0000313" key="5">
    <source>
        <dbReference type="EMBL" id="MDK3017137.1"/>
    </source>
</evidence>